<dbReference type="Gene3D" id="3.40.630.30">
    <property type="match status" value="1"/>
</dbReference>
<organism evidence="2 3">
    <name type="scientific">Mycolicibacterium arabiense</name>
    <dbReference type="NCBI Taxonomy" id="1286181"/>
    <lineage>
        <taxon>Bacteria</taxon>
        <taxon>Bacillati</taxon>
        <taxon>Actinomycetota</taxon>
        <taxon>Actinomycetes</taxon>
        <taxon>Mycobacteriales</taxon>
        <taxon>Mycobacteriaceae</taxon>
        <taxon>Mycolicibacterium</taxon>
    </lineage>
</organism>
<dbReference type="SUPFAM" id="SSF55729">
    <property type="entry name" value="Acyl-CoA N-acyltransferases (Nat)"/>
    <property type="match status" value="1"/>
</dbReference>
<accession>A0A7I7RY94</accession>
<name>A0A7I7RY94_9MYCO</name>
<sequence>MIRFLLDTNAFIALEPFAGHMEPGIGPAATFMRLAMKQRHQVFVHPASGDELAEGKVENRVRQRMAELREFEMLAESHIHSDINTELGPVEDDTNDHRDRRILASLYSNSVTFLVSDDGRLGKRAKRIGIGARVVTLADAVAMLEGYEPTALPPPPHVIKLPTYALNLEDAIFDTIRDDYADFDSWIKKVQSDSENRECFVVLEDDGRYAAIAILKIYENPCGYGLTRPVTKISTFKVAQPFSGNRYGELLLKAVLQSHHDHKAGSAYVEAWDKHQPLVDFLGNFGYFECGRSQRGERVLAKAYEPRDESVGALEYHVRYGPPAVSLNASAFVIRIKNHWHNQLFPECAMSSAVEKGQLAFPDFAGEQIRPWGNVLRKAYLCNASTNRLEPGDIILFYRSGFKTVEVIGVVEETLRTGSAEDVTNMVGGRTVYSADDVERLASHSRQVLVIMFRRDWVLDDPWTLPELQFSSVLNVPPQAVQQVGEAGKQWIHRQLAAR</sequence>
<geneLocation type="plasmid" evidence="3">
    <name>pjcm18538 dna</name>
</geneLocation>
<protein>
    <recommendedName>
        <fullName evidence="1">N-acetyltransferase domain-containing protein</fullName>
    </recommendedName>
</protein>
<dbReference type="InterPro" id="IPR000182">
    <property type="entry name" value="GNAT_dom"/>
</dbReference>
<dbReference type="AlphaFoldDB" id="A0A7I7RY94"/>
<proteinExistence type="predicted"/>
<evidence type="ECO:0000259" key="1">
    <source>
        <dbReference type="PROSITE" id="PS51186"/>
    </source>
</evidence>
<reference evidence="2 3" key="1">
    <citation type="journal article" date="2019" name="Emerg. Microbes Infect.">
        <title>Comprehensive subspecies identification of 175 nontuberculous mycobacteria species based on 7547 genomic profiles.</title>
        <authorList>
            <person name="Matsumoto Y."/>
            <person name="Kinjo T."/>
            <person name="Motooka D."/>
            <person name="Nabeya D."/>
            <person name="Jung N."/>
            <person name="Uechi K."/>
            <person name="Horii T."/>
            <person name="Iida T."/>
            <person name="Fujita J."/>
            <person name="Nakamura S."/>
        </authorList>
    </citation>
    <scope>NUCLEOTIDE SEQUENCE [LARGE SCALE GENOMIC DNA]</scope>
    <source>
        <strain evidence="2 3">JCM 18538</strain>
    </source>
</reference>
<dbReference type="PROSITE" id="PS51186">
    <property type="entry name" value="GNAT"/>
    <property type="match status" value="1"/>
</dbReference>
<dbReference type="InterPro" id="IPR016181">
    <property type="entry name" value="Acyl_CoA_acyltransferase"/>
</dbReference>
<dbReference type="Proteomes" id="UP000467428">
    <property type="component" value="Chromosome"/>
</dbReference>
<evidence type="ECO:0000313" key="3">
    <source>
        <dbReference type="Proteomes" id="UP000467428"/>
    </source>
</evidence>
<dbReference type="Pfam" id="PF00583">
    <property type="entry name" value="Acetyltransf_1"/>
    <property type="match status" value="1"/>
</dbReference>
<keyword evidence="3" id="KW-1185">Reference proteome</keyword>
<feature type="domain" description="N-acetyltransferase" evidence="1">
    <location>
        <begin position="159"/>
        <end position="305"/>
    </location>
</feature>
<dbReference type="EMBL" id="AP022593">
    <property type="protein sequence ID" value="BBY49473.1"/>
    <property type="molecule type" value="Genomic_DNA"/>
</dbReference>
<dbReference type="KEGG" id="marz:MARA_29410"/>
<dbReference type="GO" id="GO:0016747">
    <property type="term" value="F:acyltransferase activity, transferring groups other than amino-acyl groups"/>
    <property type="evidence" value="ECO:0007669"/>
    <property type="project" value="InterPro"/>
</dbReference>
<gene>
    <name evidence="2" type="ORF">MARA_29410</name>
</gene>
<evidence type="ECO:0000313" key="2">
    <source>
        <dbReference type="EMBL" id="BBY49473.1"/>
    </source>
</evidence>